<dbReference type="InParanoid" id="Q387Q2"/>
<gene>
    <name evidence="1" type="ORF">Tb10.61.0130</name>
</gene>
<dbReference type="Proteomes" id="UP000008524">
    <property type="component" value="Chromosome 10"/>
</dbReference>
<evidence type="ECO:0000313" key="1">
    <source>
        <dbReference type="EMBL" id="EAN78970.1"/>
    </source>
</evidence>
<dbReference type="EMBL" id="CM000208">
    <property type="protein sequence ID" value="EAN78970.1"/>
    <property type="molecule type" value="Genomic_DNA"/>
</dbReference>
<dbReference type="PaxDb" id="5691-EAN78970"/>
<dbReference type="GeneID" id="3661657"/>
<protein>
    <submittedName>
        <fullName evidence="1">Uncharacterized protein</fullName>
    </submittedName>
</protein>
<evidence type="ECO:0000313" key="2">
    <source>
        <dbReference type="Proteomes" id="UP000008524"/>
    </source>
</evidence>
<dbReference type="KEGG" id="tbr:Tb10.61.0130"/>
<keyword evidence="2" id="KW-1185">Reference proteome</keyword>
<reference evidence="1 2" key="2">
    <citation type="journal article" date="2005" name="Science">
        <title>The genome of the African trypanosome Trypanosoma brucei.</title>
        <authorList>
            <person name="Berriman M."/>
            <person name="Ghedin E."/>
            <person name="Hertz-Fowler C."/>
            <person name="Blandin G."/>
            <person name="Renauld H."/>
            <person name="Bartholomeu D.C."/>
            <person name="Lennard N.J."/>
            <person name="Caler E."/>
            <person name="Hamlin N.E."/>
            <person name="Haas B."/>
            <person name="Bohme U."/>
            <person name="Hannick L."/>
            <person name="Aslett M.A."/>
            <person name="Shallom J."/>
            <person name="Marcello L."/>
            <person name="Hou L."/>
            <person name="Wickstead B."/>
            <person name="Alsmark U.C."/>
            <person name="Arrowsmith C."/>
            <person name="Atkin R.J."/>
            <person name="Barron A.J."/>
            <person name="Bringaud F."/>
            <person name="Brooks K."/>
            <person name="Carrington M."/>
            <person name="Cherevach I."/>
            <person name="Chillingworth T.J."/>
            <person name="Churcher C."/>
            <person name="Clark L.N."/>
            <person name="Corton C.H."/>
            <person name="Cronin A."/>
            <person name="Davies R.M."/>
            <person name="Doggett J."/>
            <person name="Djikeng A."/>
            <person name="Feldblyum T."/>
            <person name="Field M.C."/>
            <person name="Fraser A."/>
            <person name="Goodhead I."/>
            <person name="Hance Z."/>
            <person name="Harper D."/>
            <person name="Harris B.R."/>
            <person name="Hauser H."/>
            <person name="Hostetler J."/>
            <person name="Ivens A."/>
            <person name="Jagels K."/>
            <person name="Johnson D."/>
            <person name="Johnson J."/>
            <person name="Jones K."/>
            <person name="Kerhornou A.X."/>
            <person name="Koo H."/>
            <person name="Larke N."/>
            <person name="Landfear S."/>
            <person name="Larkin C."/>
            <person name="Leech V."/>
            <person name="Line A."/>
            <person name="Lord A."/>
            <person name="Macleod A."/>
            <person name="Mooney P.J."/>
            <person name="Moule S."/>
            <person name="Martin D.M."/>
            <person name="Morgan G.W."/>
            <person name="Mungall K."/>
            <person name="Norbertczak H."/>
            <person name="Ormond D."/>
            <person name="Pai G."/>
            <person name="Peacock C.S."/>
            <person name="Peterson J."/>
            <person name="Quail M.A."/>
            <person name="Rabbinowitsch E."/>
            <person name="Rajandream M.A."/>
            <person name="Reitter C."/>
            <person name="Salzberg S.L."/>
            <person name="Sanders M."/>
            <person name="Schobel S."/>
            <person name="Sharp S."/>
            <person name="Simmonds M."/>
            <person name="Simpson A.J."/>
            <person name="Tallon L."/>
            <person name="Turner C.M."/>
            <person name="Tait A."/>
            <person name="Tivey A.R."/>
            <person name="Van Aken S."/>
            <person name="Walker D."/>
            <person name="Wanless D."/>
            <person name="Wang S."/>
            <person name="White B."/>
            <person name="White O."/>
            <person name="Whitehead S."/>
            <person name="Woodward J."/>
            <person name="Wortman J."/>
            <person name="Adams M.D."/>
            <person name="Embley T.M."/>
            <person name="Gull K."/>
            <person name="Ullu E."/>
            <person name="Barry J.D."/>
            <person name="Fairlamb A.H."/>
            <person name="Opperdoes F."/>
            <person name="Barrell B.G."/>
            <person name="Donelson J.E."/>
            <person name="Hall N."/>
            <person name="Fraser C.M."/>
            <person name="Melville S.E."/>
            <person name="El-Sayed N.M."/>
        </authorList>
    </citation>
    <scope>NUCLEOTIDE SEQUENCE [LARGE SCALE GENOMIC DNA]</scope>
    <source>
        <strain evidence="1 2">927/4 GUTat10.1</strain>
    </source>
</reference>
<name>Q387Q2_TRYB2</name>
<proteinExistence type="predicted"/>
<sequence length="49" mass="5398">MPGKGEGQRVFPHPRILVPVLDSSLVVAGHPQRHRSFPKRAVVLSLLFA</sequence>
<reference evidence="1 2" key="1">
    <citation type="journal article" date="2005" name="Science">
        <title>Comparative genomics of trypanosomatid parasitic protozoa.</title>
        <authorList>
            <person name="El-Sayed N.M."/>
            <person name="Myler P.J."/>
            <person name="Blandin G."/>
            <person name="Berriman M."/>
            <person name="Crabtree J."/>
            <person name="Aggarwal G."/>
            <person name="Caler E."/>
            <person name="Renauld H."/>
            <person name="Worthey E.A."/>
            <person name="Hertz-Fowler C."/>
            <person name="Ghedin E."/>
            <person name="Peacock C."/>
            <person name="Bartholomeu D.C."/>
            <person name="Haas B.J."/>
            <person name="Tran A.N."/>
            <person name="Wortman J.R."/>
            <person name="Alsmark U.C."/>
            <person name="Angiuoli S."/>
            <person name="Anupama A."/>
            <person name="Badger J."/>
            <person name="Bringaud F."/>
            <person name="Cadag E."/>
            <person name="Carlton J.M."/>
            <person name="Cerqueira G.C."/>
            <person name="Creasy T."/>
            <person name="Delcher A.L."/>
            <person name="Djikeng A."/>
            <person name="Embley T.M."/>
            <person name="Hauser C."/>
            <person name="Ivens A.C."/>
            <person name="Kummerfeld S.K."/>
            <person name="Pereira-Leal J.B."/>
            <person name="Nilsson D."/>
            <person name="Peterson J."/>
            <person name="Salzberg S.L."/>
            <person name="Shallom J."/>
            <person name="Silva J.C."/>
            <person name="Sundaram J."/>
            <person name="Westenberger S."/>
            <person name="White O."/>
            <person name="Melville S.E."/>
            <person name="Donelson J.E."/>
            <person name="Andersson B."/>
            <person name="Stuart K.D."/>
            <person name="Hall N."/>
        </authorList>
    </citation>
    <scope>NUCLEOTIDE SEQUENCE [LARGE SCALE GENOMIC DNA]</scope>
    <source>
        <strain evidence="1 2">927/4 GUTat10.1</strain>
    </source>
</reference>
<accession>Q387Q2</accession>
<dbReference type="AlphaFoldDB" id="Q387Q2"/>
<organism evidence="1 2">
    <name type="scientific">Trypanosoma brucei brucei (strain 927/4 GUTat10.1)</name>
    <dbReference type="NCBI Taxonomy" id="185431"/>
    <lineage>
        <taxon>Eukaryota</taxon>
        <taxon>Discoba</taxon>
        <taxon>Euglenozoa</taxon>
        <taxon>Kinetoplastea</taxon>
        <taxon>Metakinetoplastina</taxon>
        <taxon>Trypanosomatida</taxon>
        <taxon>Trypanosomatidae</taxon>
        <taxon>Trypanosoma</taxon>
    </lineage>
</organism>
<dbReference type="RefSeq" id="XP_828082.1">
    <property type="nucleotide sequence ID" value="XM_822989.1"/>
</dbReference>